<evidence type="ECO:0000256" key="1">
    <source>
        <dbReference type="SAM" id="MobiDB-lite"/>
    </source>
</evidence>
<proteinExistence type="predicted"/>
<reference evidence="2" key="1">
    <citation type="submission" date="2020-03" db="EMBL/GenBank/DDBJ databases">
        <title>Solimonas marina sp. nov., isolated from deep seawater of the Pacific Ocean.</title>
        <authorList>
            <person name="Liu X."/>
            <person name="Lai Q."/>
            <person name="Sun F."/>
            <person name="Gai Y."/>
            <person name="Li G."/>
            <person name="Shao Z."/>
        </authorList>
    </citation>
    <scope>NUCLEOTIDE SEQUENCE</scope>
    <source>
        <strain evidence="2">C16B3</strain>
    </source>
</reference>
<comment type="caution">
    <text evidence="2">The sequence shown here is derived from an EMBL/GenBank/DDBJ whole genome shotgun (WGS) entry which is preliminary data.</text>
</comment>
<accession>A0A969WF53</accession>
<organism evidence="2 3">
    <name type="scientific">Solimonas marina</name>
    <dbReference type="NCBI Taxonomy" id="2714601"/>
    <lineage>
        <taxon>Bacteria</taxon>
        <taxon>Pseudomonadati</taxon>
        <taxon>Pseudomonadota</taxon>
        <taxon>Gammaproteobacteria</taxon>
        <taxon>Nevskiales</taxon>
        <taxon>Nevskiaceae</taxon>
        <taxon>Solimonas</taxon>
    </lineage>
</organism>
<evidence type="ECO:0000313" key="3">
    <source>
        <dbReference type="Proteomes" id="UP000653472"/>
    </source>
</evidence>
<protein>
    <submittedName>
        <fullName evidence="2">Uncharacterized protein</fullName>
    </submittedName>
</protein>
<dbReference type="EMBL" id="JAAVXB010000009">
    <property type="protein sequence ID" value="NKF23610.1"/>
    <property type="molecule type" value="Genomic_DNA"/>
</dbReference>
<evidence type="ECO:0000313" key="2">
    <source>
        <dbReference type="EMBL" id="NKF23610.1"/>
    </source>
</evidence>
<dbReference type="AlphaFoldDB" id="A0A969WF53"/>
<feature type="compositionally biased region" description="Polar residues" evidence="1">
    <location>
        <begin position="132"/>
        <end position="142"/>
    </location>
</feature>
<sequence length="193" mass="21886">MIPEIHLLQRDTQLLATQYETRNHPNQAWTGDERRRWAPETVTVLRRVKYELGVSTADLALKRAIDAVCGMFERRGAVSPTAEQRRAWAEDAMRLLRQLETELGERPSVVAASDISSAWQAQMRDGRRPVSLKSTRQTPSSLRSHRRRGHDRGARNAHSIETAAASPRTRAPTRRKRAAQDTTQPVQAAFTAW</sequence>
<gene>
    <name evidence="2" type="ORF">G7Y82_14925</name>
</gene>
<dbReference type="Proteomes" id="UP000653472">
    <property type="component" value="Unassembled WGS sequence"/>
</dbReference>
<name>A0A969WF53_9GAMM</name>
<keyword evidence="3" id="KW-1185">Reference proteome</keyword>
<feature type="region of interest" description="Disordered" evidence="1">
    <location>
        <begin position="120"/>
        <end position="193"/>
    </location>
</feature>
<dbReference type="RefSeq" id="WP_168148941.1">
    <property type="nucleotide sequence ID" value="NZ_JAAVXB010000009.1"/>
</dbReference>